<dbReference type="PANTHER" id="PTHR40114">
    <property type="entry name" value="SLR0698 PROTEIN"/>
    <property type="match status" value="1"/>
</dbReference>
<sequence>MATEIERKFLVSEGFTPNGEKQIRMTQGYLCADPERTVRIRIAGEKAFFTVKGKMKGISRPEFEYEIPPTDADEMLKLAVYPVIDKVRHIIYAFGKKWEVDVFEGANAGLIIAEVELSDADENIDLPAWAAKEVSGDMRYHNSCLARDPYRNWKDQSVEPEN</sequence>
<dbReference type="Pfam" id="PF01928">
    <property type="entry name" value="CYTH"/>
    <property type="match status" value="1"/>
</dbReference>
<dbReference type="Proteomes" id="UP000283387">
    <property type="component" value="Unassembled WGS sequence"/>
</dbReference>
<feature type="domain" description="CYTH" evidence="2">
    <location>
        <begin position="2"/>
        <end position="147"/>
    </location>
</feature>
<evidence type="ECO:0000313" key="3">
    <source>
        <dbReference type="EMBL" id="RKD86331.1"/>
    </source>
</evidence>
<dbReference type="Gene3D" id="2.40.320.10">
    <property type="entry name" value="Hypothetical Protein Pfu-838710-001"/>
    <property type="match status" value="1"/>
</dbReference>
<evidence type="ECO:0000313" key="4">
    <source>
        <dbReference type="Proteomes" id="UP000283387"/>
    </source>
</evidence>
<dbReference type="InterPro" id="IPR023577">
    <property type="entry name" value="CYTH_domain"/>
</dbReference>
<evidence type="ECO:0000259" key="2">
    <source>
        <dbReference type="PROSITE" id="PS51707"/>
    </source>
</evidence>
<dbReference type="SUPFAM" id="SSF55154">
    <property type="entry name" value="CYTH-like phosphatases"/>
    <property type="match status" value="1"/>
</dbReference>
<dbReference type="CDD" id="cd07891">
    <property type="entry name" value="CYTH-like_CthTTM-like_1"/>
    <property type="match status" value="1"/>
</dbReference>
<proteinExistence type="predicted"/>
<accession>A0A419VW39</accession>
<evidence type="ECO:0000256" key="1">
    <source>
        <dbReference type="PIRSR" id="PIRSR016487-1"/>
    </source>
</evidence>
<keyword evidence="4" id="KW-1185">Reference proteome</keyword>
<dbReference type="OrthoDB" id="9805588at2"/>
<reference evidence="3 4" key="1">
    <citation type="submission" date="2018-09" db="EMBL/GenBank/DDBJ databases">
        <title>Genomic Encyclopedia of Archaeal and Bacterial Type Strains, Phase II (KMG-II): from individual species to whole genera.</title>
        <authorList>
            <person name="Goeker M."/>
        </authorList>
    </citation>
    <scope>NUCLEOTIDE SEQUENCE [LARGE SCALE GENOMIC DNA]</scope>
    <source>
        <strain evidence="3 4">DSM 27148</strain>
    </source>
</reference>
<protein>
    <submittedName>
        <fullName evidence="3">Adenylate cyclase</fullName>
    </submittedName>
</protein>
<organism evidence="3 4">
    <name type="scientific">Mangrovibacterium diazotrophicum</name>
    <dbReference type="NCBI Taxonomy" id="1261403"/>
    <lineage>
        <taxon>Bacteria</taxon>
        <taxon>Pseudomonadati</taxon>
        <taxon>Bacteroidota</taxon>
        <taxon>Bacteroidia</taxon>
        <taxon>Marinilabiliales</taxon>
        <taxon>Prolixibacteraceae</taxon>
        <taxon>Mangrovibacterium</taxon>
    </lineage>
</organism>
<comment type="caution">
    <text evidence="3">The sequence shown here is derived from an EMBL/GenBank/DDBJ whole genome shotgun (WGS) entry which is preliminary data.</text>
</comment>
<dbReference type="PROSITE" id="PS51707">
    <property type="entry name" value="CYTH"/>
    <property type="match status" value="1"/>
</dbReference>
<dbReference type="InterPro" id="IPR012042">
    <property type="entry name" value="NeuTTM/CthTTM-like"/>
</dbReference>
<gene>
    <name evidence="3" type="ORF">BC643_4022</name>
</gene>
<dbReference type="PIRSF" id="PIRSF016487">
    <property type="entry name" value="CYTH_UCP016487"/>
    <property type="match status" value="1"/>
</dbReference>
<dbReference type="SMART" id="SM01118">
    <property type="entry name" value="CYTH"/>
    <property type="match status" value="1"/>
</dbReference>
<dbReference type="InterPro" id="IPR033469">
    <property type="entry name" value="CYTH-like_dom_sf"/>
</dbReference>
<feature type="active site" description="Proton acceptor" evidence="1">
    <location>
        <position position="29"/>
    </location>
</feature>
<dbReference type="PANTHER" id="PTHR40114:SF1">
    <property type="entry name" value="SLR0698 PROTEIN"/>
    <property type="match status" value="1"/>
</dbReference>
<dbReference type="AlphaFoldDB" id="A0A419VW39"/>
<dbReference type="RefSeq" id="WP_120275032.1">
    <property type="nucleotide sequence ID" value="NZ_RAPN01000004.1"/>
</dbReference>
<name>A0A419VW39_9BACT</name>
<dbReference type="EMBL" id="RAPN01000004">
    <property type="protein sequence ID" value="RKD86331.1"/>
    <property type="molecule type" value="Genomic_DNA"/>
</dbReference>